<name>A0A1G7JSA8_9RHOB</name>
<protein>
    <recommendedName>
        <fullName evidence="2">DUF927 domain-containing protein</fullName>
    </recommendedName>
</protein>
<dbReference type="RefSeq" id="WP_074643001.1">
    <property type="nucleotide sequence ID" value="NZ_FNBL01000003.1"/>
</dbReference>
<evidence type="ECO:0000256" key="1">
    <source>
        <dbReference type="SAM" id="MobiDB-lite"/>
    </source>
</evidence>
<gene>
    <name evidence="3" type="ORF">SAMN04488117_103198</name>
</gene>
<evidence type="ECO:0000259" key="2">
    <source>
        <dbReference type="Pfam" id="PF06048"/>
    </source>
</evidence>
<dbReference type="EMBL" id="FNBL01000003">
    <property type="protein sequence ID" value="SDF27793.1"/>
    <property type="molecule type" value="Genomic_DNA"/>
</dbReference>
<evidence type="ECO:0000313" key="4">
    <source>
        <dbReference type="Proteomes" id="UP000182284"/>
    </source>
</evidence>
<proteinExistence type="predicted"/>
<accession>A0A1G7JSA8</accession>
<reference evidence="3 4" key="1">
    <citation type="submission" date="2016-10" db="EMBL/GenBank/DDBJ databases">
        <authorList>
            <person name="de Groot N.N."/>
        </authorList>
    </citation>
    <scope>NUCLEOTIDE SEQUENCE [LARGE SCALE GENOMIC DNA]</scope>
    <source>
        <strain evidence="3 4">DSM 27375</strain>
    </source>
</reference>
<dbReference type="AlphaFoldDB" id="A0A1G7JSA8"/>
<feature type="domain" description="DUF927" evidence="2">
    <location>
        <begin position="54"/>
        <end position="314"/>
    </location>
</feature>
<evidence type="ECO:0000313" key="3">
    <source>
        <dbReference type="EMBL" id="SDF27793.1"/>
    </source>
</evidence>
<feature type="region of interest" description="Disordered" evidence="1">
    <location>
        <begin position="299"/>
        <end position="319"/>
    </location>
</feature>
<organism evidence="3 4">
    <name type="scientific">Celeribacter baekdonensis</name>
    <dbReference type="NCBI Taxonomy" id="875171"/>
    <lineage>
        <taxon>Bacteria</taxon>
        <taxon>Pseudomonadati</taxon>
        <taxon>Pseudomonadota</taxon>
        <taxon>Alphaproteobacteria</taxon>
        <taxon>Rhodobacterales</taxon>
        <taxon>Roseobacteraceae</taxon>
        <taxon>Celeribacter</taxon>
    </lineage>
</organism>
<sequence length="319" mass="34944">MTKSAATAVTRAEFIERRPEHLRDFYAALIDELPPEFRISTAGIQQRSGVGRSITFCTLFRVKAMVRTPKSKLWSRVVELMDPDGELVECILSAGTLTGKPRDAVAKLSDHGLQIYNDNQIRAIAQLIRNWPVPSESRLTLIEKVGWTDDQAAFILTSGRVITCKGAPKKIQSGGDIVGEELGSLTQWRAGVAALAKGNINMMFGISLGFSTALISFTKLNTLVFHLFGNTSQGKTLVLRTALSVWPKIGDEEKTWEGTGNGLEGEIVKSNNILLGLDELRADATPDLPEVVYKFANKPSKARGKKKGGLMTEKRGKQM</sequence>
<dbReference type="Pfam" id="PF06048">
    <property type="entry name" value="DUF927"/>
    <property type="match status" value="1"/>
</dbReference>
<dbReference type="Proteomes" id="UP000182284">
    <property type="component" value="Unassembled WGS sequence"/>
</dbReference>
<dbReference type="InterPro" id="IPR009270">
    <property type="entry name" value="DUF927"/>
</dbReference>